<dbReference type="EMBL" id="JAJAGO010000005">
    <property type="protein sequence ID" value="MCT2590619.1"/>
    <property type="molecule type" value="Genomic_DNA"/>
</dbReference>
<feature type="transmembrane region" description="Helical" evidence="6">
    <location>
        <begin position="414"/>
        <end position="436"/>
    </location>
</feature>
<feature type="region of interest" description="Disordered" evidence="5">
    <location>
        <begin position="301"/>
        <end position="372"/>
    </location>
</feature>
<dbReference type="PANTHER" id="PTHR43335:SF4">
    <property type="entry name" value="ABC TRANSPORTER, ATP-BINDING PROTEIN"/>
    <property type="match status" value="1"/>
</dbReference>
<feature type="domain" description="ABC transporter" evidence="7">
    <location>
        <begin position="2"/>
        <end position="228"/>
    </location>
</feature>
<evidence type="ECO:0000256" key="5">
    <source>
        <dbReference type="SAM" id="MobiDB-lite"/>
    </source>
</evidence>
<sequence>MIQAIGLTSVPRRRCGPVVDDLTFEARPGQVTALLGADSSGKTTALRLLLQLERGRGVALFRGRPLKRIPNPVREIGVLLGDVPGHPGRTASGHLRMLAAVAGVPAERADDLLDVVGLSGLAHQRLGSFSLGMDRRLGMAAALLGDPHTLVLDEPARGLSPREGSWLHGLLREYAEQGGAVLITLRDPREAGRTADRVVTIDGGRLQADQEAADFARTRLRPRVVVTSPHAGRLATLLRGEAGLTAGSGPAAGAEGPLEIVWEGGSRLRVYGSSCAAVGEAAYRHGILVHQLAAETGEAVAAASAPRTPLARADGRRADARTAAVRPAESGDGPAEPVRPVKSSHPAGPGDADDRPGGAGPGDTPADAPAGGTAEADALRAHAVTGPPRFSAVPRPGPAAPLRYELHRFLGISVTWYVLAVALLAALLPAVGLAAAGAESYDPGRPPPLLTGLPAAVSSFPLTPAALAAGVLGALAFGQECRYPALAPAQTPVPRRIGLLVAKLSVAACTSVTLCLVTGALNAVVLSLLFGSDVLMLPPEAPALPALALPVLALTVGCAWAGLLAAAITRSTAAGLAGAIAVPALVTPVVRELLAGSVRRSFDGLPARLESVFLVSWRSEGEGWPAVALRLLSQPAGMAVVLSAAVLGCGYVLLLLRGRWRRRLLPPAAAGGGSNTASQSPP</sequence>
<gene>
    <name evidence="8" type="ORF">LHJ74_11990</name>
</gene>
<reference evidence="8 9" key="1">
    <citation type="submission" date="2021-10" db="EMBL/GenBank/DDBJ databases">
        <title>Streptomyces gossypii sp. nov., isolated from soil collected from cotton field.</title>
        <authorList>
            <person name="Ge X."/>
            <person name="Chen X."/>
            <person name="Liu W."/>
        </authorList>
    </citation>
    <scope>NUCLEOTIDE SEQUENCE [LARGE SCALE GENOMIC DNA]</scope>
    <source>
        <strain evidence="8 9">N2-109</strain>
    </source>
</reference>
<name>A0ABT2JTM6_9ACTN</name>
<comment type="similarity">
    <text evidence="1">Belongs to the ABC transporter superfamily.</text>
</comment>
<evidence type="ECO:0000256" key="2">
    <source>
        <dbReference type="ARBA" id="ARBA00022448"/>
    </source>
</evidence>
<keyword evidence="6" id="KW-1133">Transmembrane helix</keyword>
<dbReference type="Gene3D" id="3.40.50.300">
    <property type="entry name" value="P-loop containing nucleotide triphosphate hydrolases"/>
    <property type="match status" value="1"/>
</dbReference>
<feature type="transmembrane region" description="Helical" evidence="6">
    <location>
        <begin position="498"/>
        <end position="531"/>
    </location>
</feature>
<dbReference type="InterPro" id="IPR027417">
    <property type="entry name" value="P-loop_NTPase"/>
</dbReference>
<feature type="transmembrane region" description="Helical" evidence="6">
    <location>
        <begin position="543"/>
        <end position="566"/>
    </location>
</feature>
<evidence type="ECO:0000313" key="8">
    <source>
        <dbReference type="EMBL" id="MCT2590619.1"/>
    </source>
</evidence>
<dbReference type="GO" id="GO:0005524">
    <property type="term" value="F:ATP binding"/>
    <property type="evidence" value="ECO:0007669"/>
    <property type="project" value="UniProtKB-KW"/>
</dbReference>
<dbReference type="InterPro" id="IPR003593">
    <property type="entry name" value="AAA+_ATPase"/>
</dbReference>
<proteinExistence type="inferred from homology"/>
<keyword evidence="4 8" id="KW-0067">ATP-binding</keyword>
<comment type="caution">
    <text evidence="8">The sequence shown here is derived from an EMBL/GenBank/DDBJ whole genome shotgun (WGS) entry which is preliminary data.</text>
</comment>
<evidence type="ECO:0000259" key="7">
    <source>
        <dbReference type="PROSITE" id="PS50893"/>
    </source>
</evidence>
<dbReference type="SMART" id="SM00382">
    <property type="entry name" value="AAA"/>
    <property type="match status" value="1"/>
</dbReference>
<keyword evidence="9" id="KW-1185">Reference proteome</keyword>
<dbReference type="PROSITE" id="PS50893">
    <property type="entry name" value="ABC_TRANSPORTER_2"/>
    <property type="match status" value="1"/>
</dbReference>
<feature type="compositionally biased region" description="Low complexity" evidence="5">
    <location>
        <begin position="362"/>
        <end position="372"/>
    </location>
</feature>
<dbReference type="Pfam" id="PF00005">
    <property type="entry name" value="ABC_tran"/>
    <property type="match status" value="1"/>
</dbReference>
<dbReference type="RefSeq" id="WP_260217948.1">
    <property type="nucleotide sequence ID" value="NZ_JAJAGO010000005.1"/>
</dbReference>
<accession>A0ABT2JTM6</accession>
<feature type="transmembrane region" description="Helical" evidence="6">
    <location>
        <begin position="456"/>
        <end position="477"/>
    </location>
</feature>
<keyword evidence="6" id="KW-0472">Membrane</keyword>
<feature type="transmembrane region" description="Helical" evidence="6">
    <location>
        <begin position="573"/>
        <end position="590"/>
    </location>
</feature>
<evidence type="ECO:0000256" key="4">
    <source>
        <dbReference type="ARBA" id="ARBA00022840"/>
    </source>
</evidence>
<dbReference type="Proteomes" id="UP001156389">
    <property type="component" value="Unassembled WGS sequence"/>
</dbReference>
<evidence type="ECO:0000256" key="6">
    <source>
        <dbReference type="SAM" id="Phobius"/>
    </source>
</evidence>
<protein>
    <submittedName>
        <fullName evidence="8">ATP-binding cassette domain-containing protein</fullName>
    </submittedName>
</protein>
<dbReference type="InterPro" id="IPR003439">
    <property type="entry name" value="ABC_transporter-like_ATP-bd"/>
</dbReference>
<evidence type="ECO:0000256" key="3">
    <source>
        <dbReference type="ARBA" id="ARBA00022741"/>
    </source>
</evidence>
<dbReference type="PANTHER" id="PTHR43335">
    <property type="entry name" value="ABC TRANSPORTER, ATP-BINDING PROTEIN"/>
    <property type="match status" value="1"/>
</dbReference>
<feature type="transmembrane region" description="Helical" evidence="6">
    <location>
        <begin position="636"/>
        <end position="656"/>
    </location>
</feature>
<keyword evidence="2" id="KW-0813">Transport</keyword>
<evidence type="ECO:0000313" key="9">
    <source>
        <dbReference type="Proteomes" id="UP001156389"/>
    </source>
</evidence>
<evidence type="ECO:0000256" key="1">
    <source>
        <dbReference type="ARBA" id="ARBA00005417"/>
    </source>
</evidence>
<keyword evidence="3" id="KW-0547">Nucleotide-binding</keyword>
<organism evidence="8 9">
    <name type="scientific">Streptomyces gossypii</name>
    <dbReference type="NCBI Taxonomy" id="2883101"/>
    <lineage>
        <taxon>Bacteria</taxon>
        <taxon>Bacillati</taxon>
        <taxon>Actinomycetota</taxon>
        <taxon>Actinomycetes</taxon>
        <taxon>Kitasatosporales</taxon>
        <taxon>Streptomycetaceae</taxon>
        <taxon>Streptomyces</taxon>
    </lineage>
</organism>
<dbReference type="SUPFAM" id="SSF52540">
    <property type="entry name" value="P-loop containing nucleoside triphosphate hydrolases"/>
    <property type="match status" value="1"/>
</dbReference>
<keyword evidence="6" id="KW-0812">Transmembrane</keyword>